<reference evidence="1 2" key="1">
    <citation type="submission" date="2018-11" db="EMBL/GenBank/DDBJ databases">
        <title>Genomic Encyclopedia of Type Strains, Phase IV (KMG-IV): sequencing the most valuable type-strain genomes for metagenomic binning, comparative biology and taxonomic classification.</title>
        <authorList>
            <person name="Goeker M."/>
        </authorList>
    </citation>
    <scope>NUCLEOTIDE SEQUENCE [LARGE SCALE GENOMIC DNA]</scope>
    <source>
        <strain evidence="1 2">DSM 29158</strain>
    </source>
</reference>
<keyword evidence="2" id="KW-1185">Reference proteome</keyword>
<dbReference type="PANTHER" id="PTHR43300">
    <property type="entry name" value="ACETYLTRANSFERASE"/>
    <property type="match status" value="1"/>
</dbReference>
<dbReference type="InterPro" id="IPR011004">
    <property type="entry name" value="Trimer_LpxA-like_sf"/>
</dbReference>
<sequence>MTSTINGIVYYTDNIHLQQLHHHSTVYTTNNVLQFLDDHYISTKISDRGHIMRVNDPIYIADHAIIEPYTTFGGTNYFFTMGAFSYTRSLLPLNTIVGRYTSIAHSVSRMGINHPIDRFSSSSITYESESNGIRHYLNNNESRFEQTPSPFIEESPIVIGNDVWIGQDVLIASDGITIHDGAVIAAKSVITKDVPPYAIVGGIPARVIKYRFDEHIIEQLMELKWWQYDFGQFETIKATDSIQSFIDKIKSLTFNKQLTPFTPSVVTKDDFIKLNN</sequence>
<dbReference type="GO" id="GO:0016740">
    <property type="term" value="F:transferase activity"/>
    <property type="evidence" value="ECO:0007669"/>
    <property type="project" value="UniProtKB-KW"/>
</dbReference>
<dbReference type="PANTHER" id="PTHR43300:SF11">
    <property type="entry name" value="ACETYLTRANSFERASE RV3034C-RELATED"/>
    <property type="match status" value="1"/>
</dbReference>
<dbReference type="CDD" id="cd03349">
    <property type="entry name" value="LbH_XAT"/>
    <property type="match status" value="1"/>
</dbReference>
<name>A0A3N5BNQ0_9BACL</name>
<proteinExistence type="predicted"/>
<evidence type="ECO:0000313" key="2">
    <source>
        <dbReference type="Proteomes" id="UP000277108"/>
    </source>
</evidence>
<evidence type="ECO:0000313" key="1">
    <source>
        <dbReference type="EMBL" id="RPF56710.1"/>
    </source>
</evidence>
<protein>
    <submittedName>
        <fullName evidence="1">Acetyltransferase-like isoleucine patch superfamily enzyme</fullName>
    </submittedName>
</protein>
<dbReference type="Gene3D" id="2.160.10.10">
    <property type="entry name" value="Hexapeptide repeat proteins"/>
    <property type="match status" value="1"/>
</dbReference>
<dbReference type="EMBL" id="RKRK01000003">
    <property type="protein sequence ID" value="RPF56710.1"/>
    <property type="molecule type" value="Genomic_DNA"/>
</dbReference>
<dbReference type="SUPFAM" id="SSF51161">
    <property type="entry name" value="Trimeric LpxA-like enzymes"/>
    <property type="match status" value="1"/>
</dbReference>
<dbReference type="RefSeq" id="WP_249037346.1">
    <property type="nucleotide sequence ID" value="NZ_RKRK01000003.1"/>
</dbReference>
<comment type="caution">
    <text evidence="1">The sequence shown here is derived from an EMBL/GenBank/DDBJ whole genome shotgun (WGS) entry which is preliminary data.</text>
</comment>
<gene>
    <name evidence="1" type="ORF">EDD62_1366</name>
</gene>
<accession>A0A3N5BNQ0</accession>
<organism evidence="1 2">
    <name type="scientific">Abyssicoccus albus</name>
    <dbReference type="NCBI Taxonomy" id="1817405"/>
    <lineage>
        <taxon>Bacteria</taxon>
        <taxon>Bacillati</taxon>
        <taxon>Bacillota</taxon>
        <taxon>Bacilli</taxon>
        <taxon>Bacillales</taxon>
        <taxon>Abyssicoccaceae</taxon>
    </lineage>
</organism>
<dbReference type="Proteomes" id="UP000277108">
    <property type="component" value="Unassembled WGS sequence"/>
</dbReference>
<keyword evidence="1" id="KW-0808">Transferase</keyword>
<dbReference type="AlphaFoldDB" id="A0A3N5BNQ0"/>
<dbReference type="InterPro" id="IPR050179">
    <property type="entry name" value="Trans_hexapeptide_repeat"/>
</dbReference>